<evidence type="ECO:0000256" key="2">
    <source>
        <dbReference type="ARBA" id="ARBA00022801"/>
    </source>
</evidence>
<dbReference type="PANTHER" id="PTHR31302:SF31">
    <property type="entry name" value="PHOSPHODIESTERASE YAEI"/>
    <property type="match status" value="1"/>
</dbReference>
<dbReference type="PANTHER" id="PTHR31302">
    <property type="entry name" value="TRANSMEMBRANE PROTEIN WITH METALLOPHOSPHOESTERASE DOMAIN-RELATED"/>
    <property type="match status" value="1"/>
</dbReference>
<gene>
    <name evidence="4" type="ORF">CD32_04095</name>
</gene>
<dbReference type="EMBL" id="JPVP01000048">
    <property type="protein sequence ID" value="KGR87217.1"/>
    <property type="molecule type" value="Genomic_DNA"/>
</dbReference>
<dbReference type="eggNOG" id="COG1408">
    <property type="taxonomic scope" value="Bacteria"/>
</dbReference>
<keyword evidence="2" id="KW-0378">Hydrolase</keyword>
<evidence type="ECO:0000313" key="5">
    <source>
        <dbReference type="Proteomes" id="UP000030437"/>
    </source>
</evidence>
<comment type="caution">
    <text evidence="4">The sequence shown here is derived from an EMBL/GenBank/DDBJ whole genome shotgun (WGS) entry which is preliminary data.</text>
</comment>
<dbReference type="InterPro" id="IPR029052">
    <property type="entry name" value="Metallo-depent_PP-like"/>
</dbReference>
<dbReference type="Gene3D" id="3.60.21.10">
    <property type="match status" value="1"/>
</dbReference>
<keyword evidence="5" id="KW-1185">Reference proteome</keyword>
<dbReference type="InterPro" id="IPR051158">
    <property type="entry name" value="Metallophosphoesterase_sf"/>
</dbReference>
<evidence type="ECO:0000313" key="4">
    <source>
        <dbReference type="EMBL" id="KGR87217.1"/>
    </source>
</evidence>
<organism evidence="4 5">
    <name type="scientific">Lysinibacillus odysseyi 34hs-1 = NBRC 100172</name>
    <dbReference type="NCBI Taxonomy" id="1220589"/>
    <lineage>
        <taxon>Bacteria</taxon>
        <taxon>Bacillati</taxon>
        <taxon>Bacillota</taxon>
        <taxon>Bacilli</taxon>
        <taxon>Bacillales</taxon>
        <taxon>Bacillaceae</taxon>
        <taxon>Lysinibacillus</taxon>
    </lineage>
</organism>
<reference evidence="4 5" key="1">
    <citation type="submission" date="2014-02" db="EMBL/GenBank/DDBJ databases">
        <title>Draft genome sequence of Lysinibacillus odysseyi NBRC 100172.</title>
        <authorList>
            <person name="Zhang F."/>
            <person name="Wang G."/>
            <person name="Zhang L."/>
        </authorList>
    </citation>
    <scope>NUCLEOTIDE SEQUENCE [LARGE SCALE GENOMIC DNA]</scope>
    <source>
        <strain evidence="4 5">NBRC 100172</strain>
    </source>
</reference>
<sequence>MKRLSRTILYIVAFVLFFYANNNLLVTTEYTIESSKLPESFDGFRIVQVSDLHDAAFGDGQQRLVEKVKAADPDVVFLTGDLIDSRRYDLQNSLDAVKQFVKLADVYYVLGNHEVAVNQTDEIYMALENLGVHILPNQSLEIEHSGKRLAIIGIEDPLMGKEVQEMLEEAMAGIDEQTYKILLSHRPEKFETYVENKLDLVFTGHAHGGQIRLPFIGGLIAPGQGWLPTYTSGMYEADNTKMLVSRGLGNSLVPQRLFNLPELIVVELRSM</sequence>
<evidence type="ECO:0000256" key="1">
    <source>
        <dbReference type="ARBA" id="ARBA00022723"/>
    </source>
</evidence>
<protein>
    <submittedName>
        <fullName evidence="4">Phosphoesterase</fullName>
    </submittedName>
</protein>
<dbReference type="SUPFAM" id="SSF56300">
    <property type="entry name" value="Metallo-dependent phosphatases"/>
    <property type="match status" value="1"/>
</dbReference>
<evidence type="ECO:0000259" key="3">
    <source>
        <dbReference type="Pfam" id="PF00149"/>
    </source>
</evidence>
<dbReference type="RefSeq" id="WP_036151552.1">
    <property type="nucleotide sequence ID" value="NZ_AVCX01000015.1"/>
</dbReference>
<dbReference type="InterPro" id="IPR004843">
    <property type="entry name" value="Calcineurin-like_PHP"/>
</dbReference>
<dbReference type="CDD" id="cd07385">
    <property type="entry name" value="MPP_YkuE_C"/>
    <property type="match status" value="1"/>
</dbReference>
<name>A0A0A3JJP9_9BACI</name>
<dbReference type="OrthoDB" id="9780884at2"/>
<dbReference type="Pfam" id="PF00149">
    <property type="entry name" value="Metallophos"/>
    <property type="match status" value="1"/>
</dbReference>
<dbReference type="GO" id="GO:0016020">
    <property type="term" value="C:membrane"/>
    <property type="evidence" value="ECO:0007669"/>
    <property type="project" value="GOC"/>
</dbReference>
<dbReference type="STRING" id="1220589.CD32_04095"/>
<keyword evidence="1" id="KW-0479">Metal-binding</keyword>
<feature type="domain" description="Calcineurin-like phosphoesterase" evidence="3">
    <location>
        <begin position="44"/>
        <end position="208"/>
    </location>
</feature>
<accession>A0A0A3JJP9</accession>
<dbReference type="AlphaFoldDB" id="A0A0A3JJP9"/>
<dbReference type="GO" id="GO:0046872">
    <property type="term" value="F:metal ion binding"/>
    <property type="evidence" value="ECO:0007669"/>
    <property type="project" value="UniProtKB-KW"/>
</dbReference>
<proteinExistence type="predicted"/>
<dbReference type="Proteomes" id="UP000030437">
    <property type="component" value="Unassembled WGS sequence"/>
</dbReference>
<dbReference type="GO" id="GO:0008758">
    <property type="term" value="F:UDP-2,3-diacylglucosamine hydrolase activity"/>
    <property type="evidence" value="ECO:0007669"/>
    <property type="project" value="TreeGrafter"/>
</dbReference>
<dbReference type="GO" id="GO:0009245">
    <property type="term" value="P:lipid A biosynthetic process"/>
    <property type="evidence" value="ECO:0007669"/>
    <property type="project" value="TreeGrafter"/>
</dbReference>